<feature type="compositionally biased region" description="Low complexity" evidence="3">
    <location>
        <begin position="292"/>
        <end position="306"/>
    </location>
</feature>
<accession>A0ABR2YU94</accession>
<evidence type="ECO:0000256" key="2">
    <source>
        <dbReference type="ARBA" id="ARBA00022801"/>
    </source>
</evidence>
<dbReference type="EMBL" id="JALJOT010000005">
    <property type="protein sequence ID" value="KAK9915246.1"/>
    <property type="molecule type" value="Genomic_DNA"/>
</dbReference>
<organism evidence="5 6">
    <name type="scientific">Coccomyxa subellipsoidea</name>
    <dbReference type="NCBI Taxonomy" id="248742"/>
    <lineage>
        <taxon>Eukaryota</taxon>
        <taxon>Viridiplantae</taxon>
        <taxon>Chlorophyta</taxon>
        <taxon>core chlorophytes</taxon>
        <taxon>Trebouxiophyceae</taxon>
        <taxon>Trebouxiophyceae incertae sedis</taxon>
        <taxon>Coccomyxaceae</taxon>
        <taxon>Coccomyxa</taxon>
    </lineage>
</organism>
<dbReference type="SUPFAM" id="SSF109604">
    <property type="entry name" value="HD-domain/PDEase-like"/>
    <property type="match status" value="1"/>
</dbReference>
<dbReference type="InterPro" id="IPR036971">
    <property type="entry name" value="PDEase_catalytic_dom_sf"/>
</dbReference>
<name>A0ABR2YU94_9CHLO</name>
<feature type="compositionally biased region" description="Basic and acidic residues" evidence="3">
    <location>
        <begin position="308"/>
        <end position="321"/>
    </location>
</feature>
<protein>
    <recommendedName>
        <fullName evidence="4">PDEase domain-containing protein</fullName>
    </recommendedName>
</protein>
<evidence type="ECO:0000259" key="4">
    <source>
        <dbReference type="PROSITE" id="PS51845"/>
    </source>
</evidence>
<keyword evidence="6" id="KW-1185">Reference proteome</keyword>
<proteinExistence type="predicted"/>
<evidence type="ECO:0000256" key="1">
    <source>
        <dbReference type="ARBA" id="ARBA00022723"/>
    </source>
</evidence>
<feature type="compositionally biased region" description="Polar residues" evidence="3">
    <location>
        <begin position="326"/>
        <end position="340"/>
    </location>
</feature>
<dbReference type="InterPro" id="IPR002073">
    <property type="entry name" value="PDEase_catalytic_dom"/>
</dbReference>
<keyword evidence="2" id="KW-0378">Hydrolase</keyword>
<sequence length="384" mass="43036">MDHPGLNNAFLINTRHEYARLYNDNSVLENRHVSLLYTLLTDQPHADVLADMDDARWRDMRKTIINAIIHTDMVHHFPMVAKLEVFYELNAAAIGANLRSSEAAGAETGPGIFKTPEDRHFMLALMLHCADISNAVKPIAIAEKWANRVLEEFFLQGDQERAQGLPVSPLMDRHTTSLAISQINFIEFVVAPLFHQVGRVFPELRATVQYLWENRRLWNELYIADIEADTFKTQAEKDADREKAMVRWRTFQEKYGVVQSSGSGVVPSGFSVSPANLVNRSAISAYFRRGTGQSSDSRPRSGSSQPVTKDRPSELNEDLGRKSFFQRLSRQRSNSDSSWGVQEDDGSSTSLVDAEQGQAGGRFSRKSKSLADVSKTEAGRGPSF</sequence>
<dbReference type="Pfam" id="PF00233">
    <property type="entry name" value="PDEase_I"/>
    <property type="match status" value="1"/>
</dbReference>
<evidence type="ECO:0000313" key="6">
    <source>
        <dbReference type="Proteomes" id="UP001491310"/>
    </source>
</evidence>
<gene>
    <name evidence="5" type="ORF">WJX75_006649</name>
</gene>
<comment type="caution">
    <text evidence="5">The sequence shown here is derived from an EMBL/GenBank/DDBJ whole genome shotgun (WGS) entry which is preliminary data.</text>
</comment>
<keyword evidence="1" id="KW-0479">Metal-binding</keyword>
<dbReference type="Proteomes" id="UP001491310">
    <property type="component" value="Unassembled WGS sequence"/>
</dbReference>
<dbReference type="PANTHER" id="PTHR11347">
    <property type="entry name" value="CYCLIC NUCLEOTIDE PHOSPHODIESTERASE"/>
    <property type="match status" value="1"/>
</dbReference>
<dbReference type="Gene3D" id="1.10.1300.10">
    <property type="entry name" value="3'5'-cyclic nucleotide phosphodiesterase, catalytic domain"/>
    <property type="match status" value="1"/>
</dbReference>
<feature type="domain" description="PDEase" evidence="4">
    <location>
        <begin position="1"/>
        <end position="225"/>
    </location>
</feature>
<evidence type="ECO:0000256" key="3">
    <source>
        <dbReference type="SAM" id="MobiDB-lite"/>
    </source>
</evidence>
<evidence type="ECO:0000313" key="5">
    <source>
        <dbReference type="EMBL" id="KAK9915246.1"/>
    </source>
</evidence>
<reference evidence="5 6" key="1">
    <citation type="journal article" date="2024" name="Nat. Commun.">
        <title>Phylogenomics reveals the evolutionary origins of lichenization in chlorophyte algae.</title>
        <authorList>
            <person name="Puginier C."/>
            <person name="Libourel C."/>
            <person name="Otte J."/>
            <person name="Skaloud P."/>
            <person name="Haon M."/>
            <person name="Grisel S."/>
            <person name="Petersen M."/>
            <person name="Berrin J.G."/>
            <person name="Delaux P.M."/>
            <person name="Dal Grande F."/>
            <person name="Keller J."/>
        </authorList>
    </citation>
    <scope>NUCLEOTIDE SEQUENCE [LARGE SCALE GENOMIC DNA]</scope>
    <source>
        <strain evidence="5 6">SAG 216-7</strain>
    </source>
</reference>
<dbReference type="PROSITE" id="PS51845">
    <property type="entry name" value="PDEASE_I_2"/>
    <property type="match status" value="1"/>
</dbReference>
<feature type="region of interest" description="Disordered" evidence="3">
    <location>
        <begin position="288"/>
        <end position="384"/>
    </location>
</feature>